<protein>
    <submittedName>
        <fullName evidence="1">Uncharacterized protein</fullName>
    </submittedName>
</protein>
<evidence type="ECO:0000313" key="2">
    <source>
        <dbReference type="Proteomes" id="UP001629432"/>
    </source>
</evidence>
<name>A0ABW9DTA3_9BURK</name>
<organism evidence="1 2">
    <name type="scientific">Paraburkholderia metrosideri</name>
    <dbReference type="NCBI Taxonomy" id="580937"/>
    <lineage>
        <taxon>Bacteria</taxon>
        <taxon>Pseudomonadati</taxon>
        <taxon>Pseudomonadota</taxon>
        <taxon>Betaproteobacteria</taxon>
        <taxon>Burkholderiales</taxon>
        <taxon>Burkholderiaceae</taxon>
        <taxon>Paraburkholderia</taxon>
    </lineage>
</organism>
<accession>A0ABW9DTA3</accession>
<evidence type="ECO:0000313" key="1">
    <source>
        <dbReference type="EMBL" id="MFM0638051.1"/>
    </source>
</evidence>
<dbReference type="EMBL" id="JAQQCF010000012">
    <property type="protein sequence ID" value="MFM0638051.1"/>
    <property type="molecule type" value="Genomic_DNA"/>
</dbReference>
<gene>
    <name evidence="1" type="ORF">PQQ63_15220</name>
</gene>
<comment type="caution">
    <text evidence="1">The sequence shown here is derived from an EMBL/GenBank/DDBJ whole genome shotgun (WGS) entry which is preliminary data.</text>
</comment>
<dbReference type="RefSeq" id="WP_408336949.1">
    <property type="nucleotide sequence ID" value="NZ_JAQQCF010000012.1"/>
</dbReference>
<proteinExistence type="predicted"/>
<sequence>MREFFEIVAIIIAIYEWNRITSELAAAKKAISRLQDRVYQLSMGTAPRDGDF</sequence>
<reference evidence="1 2" key="1">
    <citation type="journal article" date="2024" name="Chem. Sci.">
        <title>Discovery of megapolipeptins by genome mining of a Burkholderiales bacteria collection.</title>
        <authorList>
            <person name="Paulo B.S."/>
            <person name="Recchia M.J.J."/>
            <person name="Lee S."/>
            <person name="Fergusson C.H."/>
            <person name="Romanowski S.B."/>
            <person name="Hernandez A."/>
            <person name="Krull N."/>
            <person name="Liu D.Y."/>
            <person name="Cavanagh H."/>
            <person name="Bos A."/>
            <person name="Gray C.A."/>
            <person name="Murphy B.T."/>
            <person name="Linington R.G."/>
            <person name="Eustaquio A.S."/>
        </authorList>
    </citation>
    <scope>NUCLEOTIDE SEQUENCE [LARGE SCALE GENOMIC DNA]</scope>
    <source>
        <strain evidence="1 2">RL17-338-BIC-A</strain>
    </source>
</reference>
<dbReference type="Proteomes" id="UP001629432">
    <property type="component" value="Unassembled WGS sequence"/>
</dbReference>
<keyword evidence="2" id="KW-1185">Reference proteome</keyword>